<protein>
    <submittedName>
        <fullName evidence="3">Uncharacterized protein</fullName>
    </submittedName>
</protein>
<feature type="transmembrane region" description="Helical" evidence="2">
    <location>
        <begin position="598"/>
        <end position="615"/>
    </location>
</feature>
<dbReference type="Proteomes" id="UP000244811">
    <property type="component" value="Chromosome 1"/>
</dbReference>
<feature type="transmembrane region" description="Helical" evidence="2">
    <location>
        <begin position="277"/>
        <end position="296"/>
    </location>
</feature>
<evidence type="ECO:0000313" key="4">
    <source>
        <dbReference type="Proteomes" id="UP000244811"/>
    </source>
</evidence>
<proteinExistence type="predicted"/>
<reference evidence="3" key="1">
    <citation type="submission" date="2022-07" db="EMBL/GenBank/DDBJ databases">
        <title>Evaluation of T. orientalis genome assembly methods using nanopore sequencing and analysis of variation between genomes.</title>
        <authorList>
            <person name="Yam J."/>
            <person name="Micallef M.L."/>
            <person name="Liu M."/>
            <person name="Djordjevic S.P."/>
            <person name="Bogema D.R."/>
            <person name="Jenkins C."/>
        </authorList>
    </citation>
    <scope>NUCLEOTIDE SEQUENCE</scope>
    <source>
        <strain evidence="3">Goon Nure</strain>
    </source>
</reference>
<feature type="compositionally biased region" description="Basic and acidic residues" evidence="1">
    <location>
        <begin position="113"/>
        <end position="128"/>
    </location>
</feature>
<name>A0A976QSZ2_THEOR</name>
<evidence type="ECO:0000256" key="2">
    <source>
        <dbReference type="SAM" id="Phobius"/>
    </source>
</evidence>
<feature type="region of interest" description="Disordered" evidence="1">
    <location>
        <begin position="113"/>
        <end position="135"/>
    </location>
</feature>
<keyword evidence="2" id="KW-0472">Membrane</keyword>
<accession>A0A976QSZ2</accession>
<evidence type="ECO:0000256" key="1">
    <source>
        <dbReference type="SAM" id="MobiDB-lite"/>
    </source>
</evidence>
<sequence length="623" mass="71849">MYRFIWKFIYFLLISVVLYFISYTSLINSVLPNPSFYHLSILVDKFDKKIQNITISSLKPKIVKEAVNYSVIDSTGTDNTDIGVKKTPVFSNSVNKWVKQFFNDENYRHDEALRNPEGGEHQGVKEASSDENGSSVQPLVVNTYFIYLLRILSRFLFLVFVQIYVFYILFFRYGELFKDLCDLSIKSMKDFNWRSPINFMKSFYCFLTWLSSIFVYYNSQLSLRNRLITYSIVVLAVSLLLFRAGIGTRSLINTSSLFIGLTVYLSAMLAFNSRIPGSLVFVDNWFVYLWSLVIFLRGFKLTTVNNVTCLTLRDGNDHGLNPSGHEVNGSQQIDRENGESEMYNICMENRGASSDNGANQSYGNTILGYNMVKLTHEASCALDLHLVLLMLNLVKSLPFLGRLFTRNAYLSNVSLMFNISMVMHCFMVYTAPVNSLSRSLNRVRVPSSGGASGLDSTPLSKIRQMVLYILNYIVLHIFGRPDYFSSKSSSLSLFLKYLNKFKHVFNVVFGRYLDPLYQRASFIFAIKCVKSIPQLLFLLLPPFLSRLYFEYVTLFMPITTFLSHNNDFKERAFCLIVFSLSNLIRSVCNLMYWFPSKVFLRIVLIFTLNYLMVLSKRLMQLTE</sequence>
<feature type="transmembrane region" description="Helical" evidence="2">
    <location>
        <begin position="227"/>
        <end position="244"/>
    </location>
</feature>
<feature type="transmembrane region" description="Helical" evidence="2">
    <location>
        <begin position="547"/>
        <end position="565"/>
    </location>
</feature>
<gene>
    <name evidence="3" type="ORF">MACK_000189</name>
</gene>
<keyword evidence="2" id="KW-0812">Transmembrane</keyword>
<feature type="transmembrane region" description="Helical" evidence="2">
    <location>
        <begin position="144"/>
        <end position="170"/>
    </location>
</feature>
<organism evidence="3 4">
    <name type="scientific">Theileria orientalis</name>
    <dbReference type="NCBI Taxonomy" id="68886"/>
    <lineage>
        <taxon>Eukaryota</taxon>
        <taxon>Sar</taxon>
        <taxon>Alveolata</taxon>
        <taxon>Apicomplexa</taxon>
        <taxon>Aconoidasida</taxon>
        <taxon>Piroplasmida</taxon>
        <taxon>Theileriidae</taxon>
        <taxon>Theileria</taxon>
    </lineage>
</organism>
<feature type="transmembrane region" description="Helical" evidence="2">
    <location>
        <begin position="203"/>
        <end position="221"/>
    </location>
</feature>
<feature type="transmembrane region" description="Helical" evidence="2">
    <location>
        <begin position="9"/>
        <end position="31"/>
    </location>
</feature>
<keyword evidence="2" id="KW-1133">Transmembrane helix</keyword>
<dbReference type="AlphaFoldDB" id="A0A976QSZ2"/>
<evidence type="ECO:0000313" key="3">
    <source>
        <dbReference type="EMBL" id="UKK00119.2"/>
    </source>
</evidence>
<feature type="transmembrane region" description="Helical" evidence="2">
    <location>
        <begin position="409"/>
        <end position="431"/>
    </location>
</feature>
<dbReference type="EMBL" id="CP056069">
    <property type="protein sequence ID" value="UKK00119.2"/>
    <property type="molecule type" value="Genomic_DNA"/>
</dbReference>
<feature type="transmembrane region" description="Helical" evidence="2">
    <location>
        <begin position="251"/>
        <end position="271"/>
    </location>
</feature>
<feature type="transmembrane region" description="Helical" evidence="2">
    <location>
        <begin position="572"/>
        <end position="592"/>
    </location>
</feature>